<dbReference type="InParanoid" id="A0A2P5FG23"/>
<dbReference type="Proteomes" id="UP000237000">
    <property type="component" value="Unassembled WGS sequence"/>
</dbReference>
<evidence type="ECO:0000313" key="1">
    <source>
        <dbReference type="EMBL" id="PON96755.1"/>
    </source>
</evidence>
<proteinExistence type="predicted"/>
<organism evidence="1 2">
    <name type="scientific">Trema orientale</name>
    <name type="common">Charcoal tree</name>
    <name type="synonym">Celtis orientalis</name>
    <dbReference type="NCBI Taxonomy" id="63057"/>
    <lineage>
        <taxon>Eukaryota</taxon>
        <taxon>Viridiplantae</taxon>
        <taxon>Streptophyta</taxon>
        <taxon>Embryophyta</taxon>
        <taxon>Tracheophyta</taxon>
        <taxon>Spermatophyta</taxon>
        <taxon>Magnoliopsida</taxon>
        <taxon>eudicotyledons</taxon>
        <taxon>Gunneridae</taxon>
        <taxon>Pentapetalae</taxon>
        <taxon>rosids</taxon>
        <taxon>fabids</taxon>
        <taxon>Rosales</taxon>
        <taxon>Cannabaceae</taxon>
        <taxon>Trema</taxon>
    </lineage>
</organism>
<gene>
    <name evidence="1" type="ORF">TorRG33x02_074590</name>
</gene>
<dbReference type="AlphaFoldDB" id="A0A2P5FG23"/>
<protein>
    <submittedName>
        <fullName evidence="1">Uncharacterized protein</fullName>
    </submittedName>
</protein>
<name>A0A2P5FG23_TREOI</name>
<accession>A0A2P5FG23</accession>
<keyword evidence="2" id="KW-1185">Reference proteome</keyword>
<dbReference type="EMBL" id="JXTC01000036">
    <property type="protein sequence ID" value="PON96755.1"/>
    <property type="molecule type" value="Genomic_DNA"/>
</dbReference>
<reference evidence="2" key="1">
    <citation type="submission" date="2016-06" db="EMBL/GenBank/DDBJ databases">
        <title>Parallel loss of symbiosis genes in relatives of nitrogen-fixing non-legume Parasponia.</title>
        <authorList>
            <person name="Van Velzen R."/>
            <person name="Holmer R."/>
            <person name="Bu F."/>
            <person name="Rutten L."/>
            <person name="Van Zeijl A."/>
            <person name="Liu W."/>
            <person name="Santuari L."/>
            <person name="Cao Q."/>
            <person name="Sharma T."/>
            <person name="Shen D."/>
            <person name="Roswanjaya Y."/>
            <person name="Wardhani T."/>
            <person name="Kalhor M.S."/>
            <person name="Jansen J."/>
            <person name="Van den Hoogen J."/>
            <person name="Gungor B."/>
            <person name="Hartog M."/>
            <person name="Hontelez J."/>
            <person name="Verver J."/>
            <person name="Yang W.-C."/>
            <person name="Schijlen E."/>
            <person name="Repin R."/>
            <person name="Schilthuizen M."/>
            <person name="Schranz E."/>
            <person name="Heidstra R."/>
            <person name="Miyata K."/>
            <person name="Fedorova E."/>
            <person name="Kohlen W."/>
            <person name="Bisseling T."/>
            <person name="Smit S."/>
            <person name="Geurts R."/>
        </authorList>
    </citation>
    <scope>NUCLEOTIDE SEQUENCE [LARGE SCALE GENOMIC DNA]</scope>
    <source>
        <strain evidence="2">cv. RG33-2</strain>
    </source>
</reference>
<sequence length="74" mass="8065">TRSSIVISKSAWNAEALKSIKDPLPRQCGHLDGKARNHSVRGCMTVQSRARGSAGNNFLNKVQDEPNNIFSLVS</sequence>
<comment type="caution">
    <text evidence="1">The sequence shown here is derived from an EMBL/GenBank/DDBJ whole genome shotgun (WGS) entry which is preliminary data.</text>
</comment>
<dbReference type="OrthoDB" id="10314524at2759"/>
<feature type="non-terminal residue" evidence="1">
    <location>
        <position position="1"/>
    </location>
</feature>
<evidence type="ECO:0000313" key="2">
    <source>
        <dbReference type="Proteomes" id="UP000237000"/>
    </source>
</evidence>